<accession>A0ABU9I8X4</accession>
<keyword evidence="2" id="KW-1185">Reference proteome</keyword>
<gene>
    <name evidence="1" type="ORF">AAEO58_12520</name>
</gene>
<evidence type="ECO:0000313" key="1">
    <source>
        <dbReference type="EMBL" id="MEL1248869.1"/>
    </source>
</evidence>
<sequence length="120" mass="14215">MKNCFTLILIFICINSFSQLKSKTIYFEIYYEKDYPIAGGNIVEREAKKINETTTDFNGKAQLILADFNSEFELSFTGPHVRFKIPKKTQKIIINIDKKRIEYYNNDKIFKRKRIKLIGF</sequence>
<dbReference type="EMBL" id="JBBYHT010000007">
    <property type="protein sequence ID" value="MEL1248869.1"/>
    <property type="molecule type" value="Genomic_DNA"/>
</dbReference>
<comment type="caution">
    <text evidence="1">The sequence shown here is derived from an EMBL/GenBank/DDBJ whole genome shotgun (WGS) entry which is preliminary data.</text>
</comment>
<reference evidence="1 2" key="1">
    <citation type="submission" date="2024-04" db="EMBL/GenBank/DDBJ databases">
        <title>Flavobacterium sp. DGU41 16S ribosomal RNA gene Genome sequencing and assembly.</title>
        <authorList>
            <person name="Park S."/>
        </authorList>
    </citation>
    <scope>NUCLEOTIDE SEQUENCE [LARGE SCALE GENOMIC DNA]</scope>
    <source>
        <strain evidence="1 2">DGU41</strain>
    </source>
</reference>
<dbReference type="RefSeq" id="WP_341683741.1">
    <property type="nucleotide sequence ID" value="NZ_JBBYHT010000007.1"/>
</dbReference>
<organism evidence="1 2">
    <name type="scientific">Flavobacterium helocola</name>
    <dbReference type="NCBI Taxonomy" id="3139139"/>
    <lineage>
        <taxon>Bacteria</taxon>
        <taxon>Pseudomonadati</taxon>
        <taxon>Bacteroidota</taxon>
        <taxon>Flavobacteriia</taxon>
        <taxon>Flavobacteriales</taxon>
        <taxon>Flavobacteriaceae</taxon>
        <taxon>Flavobacterium</taxon>
    </lineage>
</organism>
<dbReference type="Proteomes" id="UP001393056">
    <property type="component" value="Unassembled WGS sequence"/>
</dbReference>
<proteinExistence type="predicted"/>
<protein>
    <submittedName>
        <fullName evidence="1">Uncharacterized protein</fullName>
    </submittedName>
</protein>
<evidence type="ECO:0000313" key="2">
    <source>
        <dbReference type="Proteomes" id="UP001393056"/>
    </source>
</evidence>
<name>A0ABU9I8X4_9FLAO</name>